<sequence length="244" mass="27943">MYSIWLYLKERAKCTGKISDVRLGKKKKNHTVLGRKNTRRRHLLNLHIGDPSRNIIEIIFRTSSTRHSKNNRKIERVFKVKNPINSLGDFEEYRESVKKKAYDRNIEHLRIVVDGNELLLFYNTTMSCCSCKLKKMSELCHNLDCGVCRIIESGFETKEMKRNGIQLSANSDTCSNQVVVTNEKDVKKAAVVCRVIAGRVANTVEVGSGEGFDSFSTRELCSMSEHLYVNNPHAILPCFVILWD</sequence>
<proteinExistence type="predicted"/>
<dbReference type="Gene3D" id="3.90.228.10">
    <property type="match status" value="1"/>
</dbReference>
<evidence type="ECO:0000313" key="1">
    <source>
        <dbReference type="EMBL" id="PIA58158.1"/>
    </source>
</evidence>
<dbReference type="PANTHER" id="PTHR31681:SF34">
    <property type="entry name" value="DUF295 DOMAIN-CONTAINING PROTEIN"/>
    <property type="match status" value="1"/>
</dbReference>
<name>A0A2G5EQY9_AQUCA</name>
<dbReference type="AlphaFoldDB" id="A0A2G5EQY9"/>
<gene>
    <name evidence="1" type="ORF">AQUCO_00500233v1</name>
</gene>
<organism evidence="1 2">
    <name type="scientific">Aquilegia coerulea</name>
    <name type="common">Rocky mountain columbine</name>
    <dbReference type="NCBI Taxonomy" id="218851"/>
    <lineage>
        <taxon>Eukaryota</taxon>
        <taxon>Viridiplantae</taxon>
        <taxon>Streptophyta</taxon>
        <taxon>Embryophyta</taxon>
        <taxon>Tracheophyta</taxon>
        <taxon>Spermatophyta</taxon>
        <taxon>Magnoliopsida</taxon>
        <taxon>Ranunculales</taxon>
        <taxon>Ranunculaceae</taxon>
        <taxon>Thalictroideae</taxon>
        <taxon>Aquilegia</taxon>
    </lineage>
</organism>
<dbReference type="InParanoid" id="A0A2G5EQY9"/>
<protein>
    <submittedName>
        <fullName evidence="1">Uncharacterized protein</fullName>
    </submittedName>
</protein>
<dbReference type="SUPFAM" id="SSF56399">
    <property type="entry name" value="ADP-ribosylation"/>
    <property type="match status" value="1"/>
</dbReference>
<dbReference type="PANTHER" id="PTHR31681">
    <property type="entry name" value="C2H2-LIKE ZINC FINGER PROTEIN"/>
    <property type="match status" value="1"/>
</dbReference>
<dbReference type="EMBL" id="KZ305022">
    <property type="protein sequence ID" value="PIA58158.1"/>
    <property type="molecule type" value="Genomic_DNA"/>
</dbReference>
<keyword evidence="2" id="KW-1185">Reference proteome</keyword>
<evidence type="ECO:0000313" key="2">
    <source>
        <dbReference type="Proteomes" id="UP000230069"/>
    </source>
</evidence>
<dbReference type="OrthoDB" id="9514740at2759"/>
<accession>A0A2G5EQY9</accession>
<reference evidence="1 2" key="1">
    <citation type="submission" date="2017-09" db="EMBL/GenBank/DDBJ databases">
        <title>WGS assembly of Aquilegia coerulea Goldsmith.</title>
        <authorList>
            <person name="Hodges S."/>
            <person name="Kramer E."/>
            <person name="Nordborg M."/>
            <person name="Tomkins J."/>
            <person name="Borevitz J."/>
            <person name="Derieg N."/>
            <person name="Yan J."/>
            <person name="Mihaltcheva S."/>
            <person name="Hayes R.D."/>
            <person name="Rokhsar D."/>
        </authorList>
    </citation>
    <scope>NUCLEOTIDE SEQUENCE [LARGE SCALE GENOMIC DNA]</scope>
    <source>
        <strain evidence="2">cv. Goldsmith</strain>
    </source>
</reference>
<dbReference type="Proteomes" id="UP000230069">
    <property type="component" value="Unassembled WGS sequence"/>
</dbReference>
<dbReference type="STRING" id="218851.A0A2G5EQY9"/>